<sequence>MDFTDRLPYSGPQPTFSPDRKLLASAEGYRLVVRAADSLAVVGLCSCLDRIESISWSPDGDHILCGLFKRATVQVFCVSDPDWACSIAEGPAGIVAARWTPDGQHILLTADFGVRLSVWSLVDQSCVNLRGPKHAHAGLAFSPDGTLLAVAHRSDCKDSLAMYDCTTWQPRVQFAAGTTDLADLAWSPDGGCIACWESALYGHQLAVFTPEGECLTAYSAYKDLLGIKAVSWSPSGQLLALGDYEQGATVLNHVTWSPLAQFSHQPTVSGPPSVVAYSEVEEDTGRRILAAGTGSMSRDMDDEVGEMALTKSRYVVAELPVRMPVVRPAVDKPNPKLGIGSVSWSFDGSYIATRCDSMPSVVWIWETSRLELASLLLHTRVVRAVQWCPTSNRLVICTGDSKLYLWTPDGASCVHIPLPGFRATGLCWHPDGSSIVLTSREEFCCSYF</sequence>
<evidence type="ECO:0000313" key="2">
    <source>
        <dbReference type="EMBL" id="EFN52141.1"/>
    </source>
</evidence>
<gene>
    <name evidence="2" type="ORF">CHLNCDRAFT_56325</name>
</gene>
<dbReference type="Proteomes" id="UP000008141">
    <property type="component" value="Unassembled WGS sequence"/>
</dbReference>
<dbReference type="InParanoid" id="E1ZPX5"/>
<feature type="repeat" description="WD" evidence="1">
    <location>
        <begin position="375"/>
        <end position="406"/>
    </location>
</feature>
<dbReference type="KEGG" id="cvr:CHLNCDRAFT_56325"/>
<evidence type="ECO:0000313" key="3">
    <source>
        <dbReference type="Proteomes" id="UP000008141"/>
    </source>
</evidence>
<dbReference type="InterPro" id="IPR001680">
    <property type="entry name" value="WD40_rpt"/>
</dbReference>
<proteinExistence type="predicted"/>
<keyword evidence="1" id="KW-0853">WD repeat</keyword>
<protein>
    <submittedName>
        <fullName evidence="2">Uncharacterized protein</fullName>
    </submittedName>
</protein>
<name>E1ZPX5_CHLVA</name>
<dbReference type="GO" id="GO:1990811">
    <property type="term" value="C:MWP complex"/>
    <property type="evidence" value="ECO:0007669"/>
    <property type="project" value="TreeGrafter"/>
</dbReference>
<dbReference type="EMBL" id="GL433858">
    <property type="protein sequence ID" value="EFN52141.1"/>
    <property type="molecule type" value="Genomic_DNA"/>
</dbReference>
<dbReference type="InterPro" id="IPR052778">
    <property type="entry name" value="Centrosome-WD_assoc"/>
</dbReference>
<evidence type="ECO:0000256" key="1">
    <source>
        <dbReference type="PROSITE-ProRule" id="PRU00221"/>
    </source>
</evidence>
<dbReference type="STRING" id="554065.E1ZPX5"/>
<dbReference type="GeneID" id="17351497"/>
<dbReference type="SUPFAM" id="SSF82171">
    <property type="entry name" value="DPP6 N-terminal domain-like"/>
    <property type="match status" value="1"/>
</dbReference>
<keyword evidence="3" id="KW-1185">Reference proteome</keyword>
<dbReference type="RefSeq" id="XP_005844243.1">
    <property type="nucleotide sequence ID" value="XM_005844181.1"/>
</dbReference>
<dbReference type="Pfam" id="PF00400">
    <property type="entry name" value="WD40"/>
    <property type="match status" value="1"/>
</dbReference>
<dbReference type="OMA" id="CWHLNGD"/>
<dbReference type="FunCoup" id="E1ZPX5">
    <property type="interactions" value="1289"/>
</dbReference>
<dbReference type="PANTHER" id="PTHR16220:SF0">
    <property type="entry name" value="WD REPEAT-CONTAINING PROTEIN WRAP73"/>
    <property type="match status" value="1"/>
</dbReference>
<dbReference type="SMART" id="SM00320">
    <property type="entry name" value="WD40"/>
    <property type="match status" value="5"/>
</dbReference>
<dbReference type="PROSITE" id="PS50082">
    <property type="entry name" value="WD_REPEATS_2"/>
    <property type="match status" value="1"/>
</dbReference>
<dbReference type="eggNOG" id="KOG4497">
    <property type="taxonomic scope" value="Eukaryota"/>
</dbReference>
<dbReference type="InterPro" id="IPR015943">
    <property type="entry name" value="WD40/YVTN_repeat-like_dom_sf"/>
</dbReference>
<dbReference type="GO" id="GO:0005815">
    <property type="term" value="C:microtubule organizing center"/>
    <property type="evidence" value="ECO:0007669"/>
    <property type="project" value="TreeGrafter"/>
</dbReference>
<dbReference type="OrthoDB" id="308690at2759"/>
<organism evidence="3">
    <name type="scientific">Chlorella variabilis</name>
    <name type="common">Green alga</name>
    <dbReference type="NCBI Taxonomy" id="554065"/>
    <lineage>
        <taxon>Eukaryota</taxon>
        <taxon>Viridiplantae</taxon>
        <taxon>Chlorophyta</taxon>
        <taxon>core chlorophytes</taxon>
        <taxon>Trebouxiophyceae</taxon>
        <taxon>Chlorellales</taxon>
        <taxon>Chlorellaceae</taxon>
        <taxon>Chlorella clade</taxon>
        <taxon>Chlorella</taxon>
    </lineage>
</organism>
<dbReference type="Gene3D" id="2.130.10.10">
    <property type="entry name" value="YVTN repeat-like/Quinoprotein amine dehydrogenase"/>
    <property type="match status" value="3"/>
</dbReference>
<dbReference type="PANTHER" id="PTHR16220">
    <property type="entry name" value="WD REPEAT PROTEIN 8-RELATED"/>
    <property type="match status" value="1"/>
</dbReference>
<reference evidence="2 3" key="1">
    <citation type="journal article" date="2010" name="Plant Cell">
        <title>The Chlorella variabilis NC64A genome reveals adaptation to photosymbiosis, coevolution with viruses, and cryptic sex.</title>
        <authorList>
            <person name="Blanc G."/>
            <person name="Duncan G."/>
            <person name="Agarkova I."/>
            <person name="Borodovsky M."/>
            <person name="Gurnon J."/>
            <person name="Kuo A."/>
            <person name="Lindquist E."/>
            <person name="Lucas S."/>
            <person name="Pangilinan J."/>
            <person name="Polle J."/>
            <person name="Salamov A."/>
            <person name="Terry A."/>
            <person name="Yamada T."/>
            <person name="Dunigan D.D."/>
            <person name="Grigoriev I.V."/>
            <person name="Claverie J.M."/>
            <person name="Van Etten J.L."/>
        </authorList>
    </citation>
    <scope>NUCLEOTIDE SEQUENCE [LARGE SCALE GENOMIC DNA]</scope>
    <source>
        <strain evidence="2 3">NC64A</strain>
    </source>
</reference>
<accession>E1ZPX5</accession>
<dbReference type="AlphaFoldDB" id="E1ZPX5"/>